<name>A0A182JLC5_ANOAO</name>
<comment type="similarity">
    <text evidence="6">Belongs to the peptidase S1 family. CLIP subfamily.</text>
</comment>
<dbReference type="PANTHER" id="PTHR24276:SF91">
    <property type="entry name" value="AT26814P-RELATED"/>
    <property type="match status" value="1"/>
</dbReference>
<evidence type="ECO:0000313" key="7">
    <source>
        <dbReference type="EnsemblMetazoa" id="AATE020219-PA.1"/>
    </source>
</evidence>
<keyword evidence="3" id="KW-0378">Hydrolase</keyword>
<evidence type="ECO:0000256" key="4">
    <source>
        <dbReference type="ARBA" id="ARBA00022825"/>
    </source>
</evidence>
<accession>A0A182JLC5</accession>
<dbReference type="InterPro" id="IPR033116">
    <property type="entry name" value="TRYPSIN_SER"/>
</dbReference>
<dbReference type="PANTHER" id="PTHR24276">
    <property type="entry name" value="POLYSERASE-RELATED"/>
    <property type="match status" value="1"/>
</dbReference>
<dbReference type="GO" id="GO:0004252">
    <property type="term" value="F:serine-type endopeptidase activity"/>
    <property type="evidence" value="ECO:0007669"/>
    <property type="project" value="InterPro"/>
</dbReference>
<dbReference type="AlphaFoldDB" id="A0A182JLC5"/>
<evidence type="ECO:0000256" key="6">
    <source>
        <dbReference type="ARBA" id="ARBA00024195"/>
    </source>
</evidence>
<keyword evidence="2" id="KW-0222">Digestion</keyword>
<dbReference type="InterPro" id="IPR001314">
    <property type="entry name" value="Peptidase_S1A"/>
</dbReference>
<reference evidence="7" key="1">
    <citation type="submission" date="2022-08" db="UniProtKB">
        <authorList>
            <consortium name="EnsemblMetazoa"/>
        </authorList>
    </citation>
    <scope>IDENTIFICATION</scope>
    <source>
        <strain evidence="7">EBRO</strain>
    </source>
</reference>
<dbReference type="EnsemblMetazoa" id="AATE020219-RA">
    <property type="protein sequence ID" value="AATE020219-PA.1"/>
    <property type="gene ID" value="AATE020219"/>
</dbReference>
<dbReference type="InterPro" id="IPR009003">
    <property type="entry name" value="Peptidase_S1_PA"/>
</dbReference>
<evidence type="ECO:0000256" key="2">
    <source>
        <dbReference type="ARBA" id="ARBA00022757"/>
    </source>
</evidence>
<dbReference type="GO" id="GO:0007586">
    <property type="term" value="P:digestion"/>
    <property type="evidence" value="ECO:0007669"/>
    <property type="project" value="UniProtKB-KW"/>
</dbReference>
<dbReference type="InterPro" id="IPR018114">
    <property type="entry name" value="TRYPSIN_HIS"/>
</dbReference>
<dbReference type="PROSITE" id="PS50240">
    <property type="entry name" value="TRYPSIN_DOM"/>
    <property type="match status" value="1"/>
</dbReference>
<dbReference type="Pfam" id="PF00089">
    <property type="entry name" value="Trypsin"/>
    <property type="match status" value="1"/>
</dbReference>
<dbReference type="PROSITE" id="PS00134">
    <property type="entry name" value="TRYPSIN_HIS"/>
    <property type="match status" value="1"/>
</dbReference>
<evidence type="ECO:0000256" key="5">
    <source>
        <dbReference type="ARBA" id="ARBA00023157"/>
    </source>
</evidence>
<dbReference type="STRING" id="41427.A0A182JLC5"/>
<keyword evidence="5" id="KW-1015">Disulfide bond</keyword>
<dbReference type="Gene3D" id="2.40.10.10">
    <property type="entry name" value="Trypsin-like serine proteases"/>
    <property type="match status" value="1"/>
</dbReference>
<dbReference type="InterPro" id="IPR043504">
    <property type="entry name" value="Peptidase_S1_PA_chymotrypsin"/>
</dbReference>
<keyword evidence="4" id="KW-0720">Serine protease</keyword>
<dbReference type="GO" id="GO:0006508">
    <property type="term" value="P:proteolysis"/>
    <property type="evidence" value="ECO:0007669"/>
    <property type="project" value="UniProtKB-KW"/>
</dbReference>
<keyword evidence="1" id="KW-0645">Protease</keyword>
<sequence>MFGVVIGLACFALGGGVYAKDGNDAEGVPPSGRIVGGQDADIRDHPHMLLLHKDGEAICGAVVIGSNYAITAAHCVYPLPDLQAFTLHGGSTTQLGMNTTFYASSVHIHPKYDDPSLDNDVAIIGINGTFTGHPKISAIPLQNTDPIISSSRPTDCYTTGWGVKNRKMRTIPNRLQIGYLQLVPSRTCRIQWYPNAITPSMICAQGDSTDACSGDSGGPLVCDGRLYGTVSWGTRECNGSRAAVFAKIPATTIRSFISAITGI</sequence>
<evidence type="ECO:0000256" key="1">
    <source>
        <dbReference type="ARBA" id="ARBA00022670"/>
    </source>
</evidence>
<dbReference type="InterPro" id="IPR001254">
    <property type="entry name" value="Trypsin_dom"/>
</dbReference>
<dbReference type="SUPFAM" id="SSF50494">
    <property type="entry name" value="Trypsin-like serine proteases"/>
    <property type="match status" value="1"/>
</dbReference>
<organism evidence="7">
    <name type="scientific">Anopheles atroparvus</name>
    <name type="common">European mosquito</name>
    <dbReference type="NCBI Taxonomy" id="41427"/>
    <lineage>
        <taxon>Eukaryota</taxon>
        <taxon>Metazoa</taxon>
        <taxon>Ecdysozoa</taxon>
        <taxon>Arthropoda</taxon>
        <taxon>Hexapoda</taxon>
        <taxon>Insecta</taxon>
        <taxon>Pterygota</taxon>
        <taxon>Neoptera</taxon>
        <taxon>Endopterygota</taxon>
        <taxon>Diptera</taxon>
        <taxon>Nematocera</taxon>
        <taxon>Culicoidea</taxon>
        <taxon>Culicidae</taxon>
        <taxon>Anophelinae</taxon>
        <taxon>Anopheles</taxon>
    </lineage>
</organism>
<dbReference type="CDD" id="cd00190">
    <property type="entry name" value="Tryp_SPc"/>
    <property type="match status" value="1"/>
</dbReference>
<dbReference type="PROSITE" id="PS00135">
    <property type="entry name" value="TRYPSIN_SER"/>
    <property type="match status" value="1"/>
</dbReference>
<evidence type="ECO:0000256" key="3">
    <source>
        <dbReference type="ARBA" id="ARBA00022801"/>
    </source>
</evidence>
<dbReference type="SMART" id="SM00020">
    <property type="entry name" value="Tryp_SPc"/>
    <property type="match status" value="1"/>
</dbReference>
<protein>
    <submittedName>
        <fullName evidence="7">Uncharacterized protein</fullName>
    </submittedName>
</protein>
<dbReference type="InterPro" id="IPR050430">
    <property type="entry name" value="Peptidase_S1"/>
</dbReference>
<dbReference type="VEuPathDB" id="VectorBase:AATE020219"/>
<dbReference type="PRINTS" id="PR00722">
    <property type="entry name" value="CHYMOTRYPSIN"/>
</dbReference>
<proteinExistence type="inferred from homology"/>
<dbReference type="FunFam" id="2.40.10.10:FF:000034">
    <property type="entry name" value="Eupolytin"/>
    <property type="match status" value="1"/>
</dbReference>